<dbReference type="GO" id="GO:0016787">
    <property type="term" value="F:hydrolase activity"/>
    <property type="evidence" value="ECO:0007669"/>
    <property type="project" value="InterPro"/>
</dbReference>
<dbReference type="InterPro" id="IPR029052">
    <property type="entry name" value="Metallo-depent_PP-like"/>
</dbReference>
<reference evidence="2 3" key="1">
    <citation type="submission" date="2019-03" db="EMBL/GenBank/DDBJ databases">
        <title>Genomic Encyclopedia of Type Strains, Phase IV (KMG-IV): sequencing the most valuable type-strain genomes for metagenomic binning, comparative biology and taxonomic classification.</title>
        <authorList>
            <person name="Goeker M."/>
        </authorList>
    </citation>
    <scope>NUCLEOTIDE SEQUENCE [LARGE SCALE GENOMIC DNA]</scope>
    <source>
        <strain evidence="2 3">DSM 26377</strain>
    </source>
</reference>
<sequence>MRIELCGETLELHADRALHWPRRRTLIVADVHLGKGAAFRRAGLAIPSGDTRRDLARLDALIAAFSPERLLVLGDLFHAPLLESESWFADVDRFRARHVSLALEVLRGNHDRVLHRVPPGWRIDWHEGARHEPPFVFAHEPRDDDRGYGMAGHLHPVLTLRSSTDRLRMPVFWLRERHAVLPSFGGFTGGYGITPGPDERVYAVTPDGVMEIPETRTRKGSP</sequence>
<dbReference type="NCBIfam" id="TIGR04123">
    <property type="entry name" value="P_estr_lig_assc"/>
    <property type="match status" value="1"/>
</dbReference>
<proteinExistence type="predicted"/>
<dbReference type="Proteomes" id="UP000295341">
    <property type="component" value="Unassembled WGS sequence"/>
</dbReference>
<dbReference type="RefSeq" id="WP_133883917.1">
    <property type="nucleotide sequence ID" value="NZ_MWIN01000025.1"/>
</dbReference>
<dbReference type="AlphaFoldDB" id="A0A4R7NQX0"/>
<dbReference type="OrthoDB" id="9795838at2"/>
<dbReference type="Gene3D" id="3.60.21.10">
    <property type="match status" value="1"/>
</dbReference>
<dbReference type="PANTHER" id="PTHR39323:SF1">
    <property type="entry name" value="BLR1149 PROTEIN"/>
    <property type="match status" value="1"/>
</dbReference>
<dbReference type="Pfam" id="PF00149">
    <property type="entry name" value="Metallophos"/>
    <property type="match status" value="1"/>
</dbReference>
<dbReference type="InterPro" id="IPR026336">
    <property type="entry name" value="PdeM-like"/>
</dbReference>
<accession>A0A4R7NQX0</accession>
<keyword evidence="3" id="KW-1185">Reference proteome</keyword>
<dbReference type="EMBL" id="SOBT01000013">
    <property type="protein sequence ID" value="TDU23247.1"/>
    <property type="molecule type" value="Genomic_DNA"/>
</dbReference>
<evidence type="ECO:0000259" key="1">
    <source>
        <dbReference type="Pfam" id="PF00149"/>
    </source>
</evidence>
<feature type="domain" description="Calcineurin-like phosphoesterase" evidence="1">
    <location>
        <begin position="24"/>
        <end position="165"/>
    </location>
</feature>
<organism evidence="2 3">
    <name type="scientific">Panacagrimonas perspica</name>
    <dbReference type="NCBI Taxonomy" id="381431"/>
    <lineage>
        <taxon>Bacteria</taxon>
        <taxon>Pseudomonadati</taxon>
        <taxon>Pseudomonadota</taxon>
        <taxon>Gammaproteobacteria</taxon>
        <taxon>Nevskiales</taxon>
        <taxon>Nevskiaceae</taxon>
        <taxon>Panacagrimonas</taxon>
    </lineage>
</organism>
<dbReference type="PANTHER" id="PTHR39323">
    <property type="entry name" value="BLR1149 PROTEIN"/>
    <property type="match status" value="1"/>
</dbReference>
<protein>
    <submittedName>
        <fullName evidence="2">Putative phosphoesterase</fullName>
    </submittedName>
</protein>
<dbReference type="InterPro" id="IPR024173">
    <property type="entry name" value="Pesterase_MJ0037-like"/>
</dbReference>
<evidence type="ECO:0000313" key="2">
    <source>
        <dbReference type="EMBL" id="TDU23247.1"/>
    </source>
</evidence>
<gene>
    <name evidence="2" type="ORF">DFR24_4770</name>
</gene>
<dbReference type="SUPFAM" id="SSF56300">
    <property type="entry name" value="Metallo-dependent phosphatases"/>
    <property type="match status" value="1"/>
</dbReference>
<name>A0A4R7NQX0_9GAMM</name>
<dbReference type="InterPro" id="IPR004843">
    <property type="entry name" value="Calcineurin-like_PHP"/>
</dbReference>
<dbReference type="PIRSF" id="PIRSF000887">
    <property type="entry name" value="Pesterase_MJ0037"/>
    <property type="match status" value="1"/>
</dbReference>
<evidence type="ECO:0000313" key="3">
    <source>
        <dbReference type="Proteomes" id="UP000295341"/>
    </source>
</evidence>
<comment type="caution">
    <text evidence="2">The sequence shown here is derived from an EMBL/GenBank/DDBJ whole genome shotgun (WGS) entry which is preliminary data.</text>
</comment>